<protein>
    <submittedName>
        <fullName evidence="2">Tsbp1 protein</fullName>
    </submittedName>
</protein>
<dbReference type="InterPro" id="IPR038754">
    <property type="entry name" value="TSBP1"/>
</dbReference>
<dbReference type="AlphaFoldDB" id="A0AAU9ZBM6"/>
<keyword evidence="3" id="KW-1185">Reference proteome</keyword>
<feature type="transmembrane region" description="Helical" evidence="1">
    <location>
        <begin position="12"/>
        <end position="33"/>
    </location>
</feature>
<sequence length="146" mass="17117">MPDLSVAGVMLHQVILAVTLSLLGLAILAILIIRWTRRRRQNEARISRYTSEQSAGLLEYEDGRDKEIRSYRQFLKNVLLREYQPLPLQHHVYKQHRFYCYTSNCPSLRSCTHRCKTAVHFSQKGKPFLPLNTISCLLHPPRFIRL</sequence>
<keyword evidence="1" id="KW-0812">Transmembrane</keyword>
<keyword evidence="1" id="KW-0472">Membrane</keyword>
<reference evidence="2" key="1">
    <citation type="submission" date="2022-06" db="EMBL/GenBank/DDBJ databases">
        <authorList>
            <person name="Andreotti S."/>
            <person name="Wyler E."/>
        </authorList>
    </citation>
    <scope>NUCLEOTIDE SEQUENCE</scope>
</reference>
<accession>A0AAU9ZBM6</accession>
<evidence type="ECO:0000256" key="1">
    <source>
        <dbReference type="SAM" id="Phobius"/>
    </source>
</evidence>
<keyword evidence="1" id="KW-1133">Transmembrane helix</keyword>
<dbReference type="PANTHER" id="PTHR14368:SF7">
    <property type="entry name" value="TESTIS-EXPRESSED BASIC PROTEIN 1"/>
    <property type="match status" value="1"/>
</dbReference>
<organism evidence="2 3">
    <name type="scientific">Phodopus roborovskii</name>
    <name type="common">Roborovski's desert hamster</name>
    <name type="synonym">Cricetulus roborovskii</name>
    <dbReference type="NCBI Taxonomy" id="109678"/>
    <lineage>
        <taxon>Eukaryota</taxon>
        <taxon>Metazoa</taxon>
        <taxon>Chordata</taxon>
        <taxon>Craniata</taxon>
        <taxon>Vertebrata</taxon>
        <taxon>Euteleostomi</taxon>
        <taxon>Mammalia</taxon>
        <taxon>Eutheria</taxon>
        <taxon>Euarchontoglires</taxon>
        <taxon>Glires</taxon>
        <taxon>Rodentia</taxon>
        <taxon>Myomorpha</taxon>
        <taxon>Muroidea</taxon>
        <taxon>Cricetidae</taxon>
        <taxon>Cricetinae</taxon>
        <taxon>Phodopus</taxon>
    </lineage>
</organism>
<name>A0AAU9ZBM6_PHORO</name>
<comment type="caution">
    <text evidence="2">The sequence shown here is derived from an EMBL/GenBank/DDBJ whole genome shotgun (WGS) entry which is preliminary data.</text>
</comment>
<dbReference type="Proteomes" id="UP001152836">
    <property type="component" value="Unassembled WGS sequence"/>
</dbReference>
<evidence type="ECO:0000313" key="2">
    <source>
        <dbReference type="EMBL" id="CAH6790054.1"/>
    </source>
</evidence>
<dbReference type="EMBL" id="CALSGD010001418">
    <property type="protein sequence ID" value="CAH6790054.1"/>
    <property type="molecule type" value="Genomic_DNA"/>
</dbReference>
<proteinExistence type="predicted"/>
<gene>
    <name evidence="2" type="primary">Tsbp1</name>
    <name evidence="2" type="ORF">PHOROB_LOCUS7444</name>
</gene>
<dbReference type="PANTHER" id="PTHR14368">
    <property type="entry name" value="TESTIS-EXPRESSED BASIC PROTEIN 1"/>
    <property type="match status" value="1"/>
</dbReference>
<evidence type="ECO:0000313" key="3">
    <source>
        <dbReference type="Proteomes" id="UP001152836"/>
    </source>
</evidence>